<evidence type="ECO:0000256" key="2">
    <source>
        <dbReference type="ARBA" id="ARBA00010005"/>
    </source>
</evidence>
<dbReference type="GO" id="GO:0004022">
    <property type="term" value="F:alcohol dehydrogenase (NAD+) activity"/>
    <property type="evidence" value="ECO:0007669"/>
    <property type="project" value="InterPro"/>
</dbReference>
<dbReference type="InterPro" id="IPR018211">
    <property type="entry name" value="ADH_Fe_CS"/>
</dbReference>
<dbReference type="GO" id="GO:0046872">
    <property type="term" value="F:metal ion binding"/>
    <property type="evidence" value="ECO:0007669"/>
    <property type="project" value="InterPro"/>
</dbReference>
<comment type="similarity">
    <text evidence="2">Belongs to the iron-containing alcohol dehydrogenase family. Hydroxyacid-oxoacid transhydrogenase subfamily.</text>
</comment>
<dbReference type="CDD" id="cd08190">
    <property type="entry name" value="HOT"/>
    <property type="match status" value="1"/>
</dbReference>
<dbReference type="RefSeq" id="WP_141465398.1">
    <property type="nucleotide sequence ID" value="NZ_RBZW01000042.1"/>
</dbReference>
<dbReference type="AlphaFoldDB" id="A0A4S3TJ45"/>
<keyword evidence="5" id="KW-0560">Oxidoreductase</keyword>
<reference evidence="10 11" key="1">
    <citation type="submission" date="2018-10" db="EMBL/GenBank/DDBJ databases">
        <title>Natronolimnobius sp. XQ-INN 246 isolated from Inner Mongolia Autonomous Region of China.</title>
        <authorList>
            <person name="Xue Q."/>
        </authorList>
    </citation>
    <scope>NUCLEOTIDE SEQUENCE [LARGE SCALE GENOMIC DNA]</scope>
    <source>
        <strain evidence="10 11">XQ-INN 246</strain>
    </source>
</reference>
<comment type="catalytic activity">
    <reaction evidence="7">
        <text>4-hydroxybutanoate + 2-oxoglutarate = (R)-2-hydroxyglutarate + succinate semialdehyde</text>
        <dbReference type="Rhea" id="RHEA:24734"/>
        <dbReference type="ChEBI" id="CHEBI:15801"/>
        <dbReference type="ChEBI" id="CHEBI:16724"/>
        <dbReference type="ChEBI" id="CHEBI:16810"/>
        <dbReference type="ChEBI" id="CHEBI:57706"/>
        <dbReference type="EC" id="1.1.99.24"/>
    </reaction>
</comment>
<gene>
    <name evidence="10" type="ORF">D8Y22_14470</name>
</gene>
<evidence type="ECO:0000256" key="7">
    <source>
        <dbReference type="ARBA" id="ARBA00049496"/>
    </source>
</evidence>
<dbReference type="PANTHER" id="PTHR11496:SF102">
    <property type="entry name" value="ALCOHOL DEHYDROGENASE 4"/>
    <property type="match status" value="1"/>
</dbReference>
<organism evidence="10 11">
    <name type="scientific">Salinadaptatus halalkaliphilus</name>
    <dbReference type="NCBI Taxonomy" id="2419781"/>
    <lineage>
        <taxon>Archaea</taxon>
        <taxon>Methanobacteriati</taxon>
        <taxon>Methanobacteriota</taxon>
        <taxon>Stenosarchaea group</taxon>
        <taxon>Halobacteria</taxon>
        <taxon>Halobacteriales</taxon>
        <taxon>Natrialbaceae</taxon>
        <taxon>Salinadaptatus</taxon>
    </lineage>
</organism>
<evidence type="ECO:0000256" key="3">
    <source>
        <dbReference type="ARBA" id="ARBA00013182"/>
    </source>
</evidence>
<dbReference type="Pfam" id="PF00465">
    <property type="entry name" value="Fe-ADH"/>
    <property type="match status" value="1"/>
</dbReference>
<evidence type="ECO:0000313" key="10">
    <source>
        <dbReference type="EMBL" id="THE64114.1"/>
    </source>
</evidence>
<protein>
    <recommendedName>
        <fullName evidence="3">hydroxyacid-oxoacid transhydrogenase</fullName>
        <ecNumber evidence="3">1.1.99.24</ecNumber>
    </recommendedName>
</protein>
<comment type="caution">
    <text evidence="10">The sequence shown here is derived from an EMBL/GenBank/DDBJ whole genome shotgun (WGS) entry which is preliminary data.</text>
</comment>
<evidence type="ECO:0000313" key="11">
    <source>
        <dbReference type="Proteomes" id="UP000318864"/>
    </source>
</evidence>
<dbReference type="InterPro" id="IPR042157">
    <property type="entry name" value="HOT"/>
</dbReference>
<keyword evidence="6" id="KW-0520">NAD</keyword>
<proteinExistence type="inferred from homology"/>
<dbReference type="OrthoDB" id="57329at2157"/>
<name>A0A4S3TJ45_9EURY</name>
<keyword evidence="11" id="KW-1185">Reference proteome</keyword>
<dbReference type="PANTHER" id="PTHR11496">
    <property type="entry name" value="ALCOHOL DEHYDROGENASE"/>
    <property type="match status" value="1"/>
</dbReference>
<dbReference type="InterPro" id="IPR001670">
    <property type="entry name" value="ADH_Fe/GldA"/>
</dbReference>
<dbReference type="PROSITE" id="PS00913">
    <property type="entry name" value="ADH_IRON_1"/>
    <property type="match status" value="1"/>
</dbReference>
<feature type="domain" description="Alcohol dehydrogenase iron-type/glycerol dehydrogenase GldA" evidence="8">
    <location>
        <begin position="15"/>
        <end position="185"/>
    </location>
</feature>
<dbReference type="EMBL" id="RBZW01000042">
    <property type="protein sequence ID" value="THE64114.1"/>
    <property type="molecule type" value="Genomic_DNA"/>
</dbReference>
<evidence type="ECO:0000256" key="5">
    <source>
        <dbReference type="ARBA" id="ARBA00023002"/>
    </source>
</evidence>
<keyword evidence="4" id="KW-0809">Transit peptide</keyword>
<dbReference type="PROSITE" id="PS00060">
    <property type="entry name" value="ADH_IRON_2"/>
    <property type="match status" value="1"/>
</dbReference>
<evidence type="ECO:0000256" key="4">
    <source>
        <dbReference type="ARBA" id="ARBA00022946"/>
    </source>
</evidence>
<dbReference type="GO" id="GO:0047988">
    <property type="term" value="F:hydroxyacid-oxoacid transhydrogenase activity"/>
    <property type="evidence" value="ECO:0007669"/>
    <property type="project" value="UniProtKB-EC"/>
</dbReference>
<feature type="domain" description="Fe-containing alcohol dehydrogenase-like C-terminal" evidence="9">
    <location>
        <begin position="235"/>
        <end position="410"/>
    </location>
</feature>
<dbReference type="InterPro" id="IPR056798">
    <property type="entry name" value="ADH_Fe_C"/>
</dbReference>
<sequence>MYESDTVWEFSITDRITFGMGASSELGDDLLARDASSLLVITDDELRDAGVVETALESVPEETAVSVFEGVEPDPGLDIYEAAIEAARECGPDVIVGLGGGSSIDVAKVTGGLVASDRDVLEYVAPPIGDGVDVPAADTPVIAIPTTAGTGSESSPAAVVSLPDRELKVGISSRRLYPDLAIVDPLLTVSLPPAVTAASGLDALTHAIEAYTTRHFETKPAPDRADERPDYGGRTELTDLYAEKAIELIGDSLRQAVDNGSDLEARRDMSLASLLAGIAFTNAGLGATHAMAYPVAGENHTPHGVTVAVLLPHVMRYNAPTAREQYGTVAQRLGEPVDGLSDREASERAVAAVESLRDDVGVPDDLEHLGVERDDLSRLAEKTEQIQRLLVGNPRRVDQTDLETIFENAYRAD</sequence>
<accession>A0A4S3TJ45</accession>
<dbReference type="Gene3D" id="1.20.1090.10">
    <property type="entry name" value="Dehydroquinate synthase-like - alpha domain"/>
    <property type="match status" value="1"/>
</dbReference>
<comment type="catalytic activity">
    <reaction evidence="1">
        <text>(S)-3-hydroxybutanoate + 2-oxoglutarate = (R)-2-hydroxyglutarate + acetoacetate</text>
        <dbReference type="Rhea" id="RHEA:23048"/>
        <dbReference type="ChEBI" id="CHEBI:11047"/>
        <dbReference type="ChEBI" id="CHEBI:13705"/>
        <dbReference type="ChEBI" id="CHEBI:15801"/>
        <dbReference type="ChEBI" id="CHEBI:16810"/>
        <dbReference type="EC" id="1.1.99.24"/>
    </reaction>
</comment>
<evidence type="ECO:0000259" key="8">
    <source>
        <dbReference type="Pfam" id="PF00465"/>
    </source>
</evidence>
<dbReference type="Gene3D" id="3.40.50.1970">
    <property type="match status" value="1"/>
</dbReference>
<dbReference type="Pfam" id="PF25137">
    <property type="entry name" value="ADH_Fe_C"/>
    <property type="match status" value="1"/>
</dbReference>
<dbReference type="Proteomes" id="UP000318864">
    <property type="component" value="Unassembled WGS sequence"/>
</dbReference>
<dbReference type="SUPFAM" id="SSF56796">
    <property type="entry name" value="Dehydroquinate synthase-like"/>
    <property type="match status" value="1"/>
</dbReference>
<evidence type="ECO:0000256" key="6">
    <source>
        <dbReference type="ARBA" id="ARBA00023027"/>
    </source>
</evidence>
<dbReference type="InterPro" id="IPR039697">
    <property type="entry name" value="Alcohol_dehydrogenase_Fe"/>
</dbReference>
<dbReference type="EC" id="1.1.99.24" evidence="3"/>
<dbReference type="FunFam" id="1.20.1090.10:FF:000001">
    <property type="entry name" value="Aldehyde-alcohol dehydrogenase"/>
    <property type="match status" value="1"/>
</dbReference>
<evidence type="ECO:0000256" key="1">
    <source>
        <dbReference type="ARBA" id="ARBA00000813"/>
    </source>
</evidence>
<evidence type="ECO:0000259" key="9">
    <source>
        <dbReference type="Pfam" id="PF25137"/>
    </source>
</evidence>
<dbReference type="FunFam" id="3.40.50.1970:FF:000003">
    <property type="entry name" value="Alcohol dehydrogenase, iron-containing"/>
    <property type="match status" value="1"/>
</dbReference>